<dbReference type="RefSeq" id="WP_120543354.1">
    <property type="nucleotide sequence ID" value="NZ_RAVZ01000208.1"/>
</dbReference>
<proteinExistence type="predicted"/>
<dbReference type="OrthoDB" id="5524490at2"/>
<dbReference type="Proteomes" id="UP000268094">
    <property type="component" value="Unassembled WGS sequence"/>
</dbReference>
<evidence type="ECO:0000256" key="1">
    <source>
        <dbReference type="SAM" id="SignalP"/>
    </source>
</evidence>
<dbReference type="SUPFAM" id="SSF48371">
    <property type="entry name" value="ARM repeat"/>
    <property type="match status" value="1"/>
</dbReference>
<accession>A0A3A8IFZ3</accession>
<dbReference type="InterPro" id="IPR016024">
    <property type="entry name" value="ARM-type_fold"/>
</dbReference>
<dbReference type="EMBL" id="RAVZ01000208">
    <property type="protein sequence ID" value="RKG81526.1"/>
    <property type="molecule type" value="Genomic_DNA"/>
</dbReference>
<reference evidence="3" key="1">
    <citation type="submission" date="2018-09" db="EMBL/GenBank/DDBJ databases">
        <authorList>
            <person name="Livingstone P.G."/>
            <person name="Whitworth D.E."/>
        </authorList>
    </citation>
    <scope>NUCLEOTIDE SEQUENCE [LARGE SCALE GENOMIC DNA]</scope>
    <source>
        <strain evidence="3">CA054A</strain>
    </source>
</reference>
<organism evidence="2 3">
    <name type="scientific">Corallococcus terminator</name>
    <dbReference type="NCBI Taxonomy" id="2316733"/>
    <lineage>
        <taxon>Bacteria</taxon>
        <taxon>Pseudomonadati</taxon>
        <taxon>Myxococcota</taxon>
        <taxon>Myxococcia</taxon>
        <taxon>Myxococcales</taxon>
        <taxon>Cystobacterineae</taxon>
        <taxon>Myxococcaceae</taxon>
        <taxon>Corallococcus</taxon>
    </lineage>
</organism>
<name>A0A3A8IFZ3_9BACT</name>
<feature type="chain" id="PRO_5017298171" evidence="1">
    <location>
        <begin position="22"/>
        <end position="370"/>
    </location>
</feature>
<dbReference type="AlphaFoldDB" id="A0A3A8IFZ3"/>
<dbReference type="Gene3D" id="1.25.10.10">
    <property type="entry name" value="Leucine-rich Repeat Variant"/>
    <property type="match status" value="1"/>
</dbReference>
<evidence type="ECO:0000313" key="3">
    <source>
        <dbReference type="Proteomes" id="UP000268094"/>
    </source>
</evidence>
<sequence>MNDLRKLLPVGLLLCSACATPARSTGMASLPSTPAPVEVASPPAPSPLYLFEGVEVFGIRKLPREELLRLIGMPTPGARFNLEAGEFTPYLLESKPRLLAAHPLPFCRYSMVTYPPTHTFRVTVDLIEPGDEWRMRFAPAPTGTVEDPEGLIAAWGAYQQAYWKLRREGAVSETAQGGCQALTCYGGFNHPQLAPLEAKFIDGVPRNAEALVRVLREDRDDSKRMTAAILLSYVRSREELVRHVSPSVHDPFEGVRNEALRLLGTAQQGQAKALIPLEPVLEALWFPLSSDRNKAAWALVRIVETEGAARRERILNQAGEVLVEMAGMQQAIDREPARKALAILAGRDLGEDVAAWREWVKRTRTAPATH</sequence>
<dbReference type="InterPro" id="IPR011989">
    <property type="entry name" value="ARM-like"/>
</dbReference>
<protein>
    <submittedName>
        <fullName evidence="2">HEAT repeat domain-containing protein</fullName>
    </submittedName>
</protein>
<gene>
    <name evidence="2" type="ORF">D7V88_26150</name>
</gene>
<keyword evidence="1" id="KW-0732">Signal</keyword>
<evidence type="ECO:0000313" key="2">
    <source>
        <dbReference type="EMBL" id="RKG81526.1"/>
    </source>
</evidence>
<keyword evidence="3" id="KW-1185">Reference proteome</keyword>
<comment type="caution">
    <text evidence="2">The sequence shown here is derived from an EMBL/GenBank/DDBJ whole genome shotgun (WGS) entry which is preliminary data.</text>
</comment>
<feature type="signal peptide" evidence="1">
    <location>
        <begin position="1"/>
        <end position="21"/>
    </location>
</feature>